<dbReference type="Pfam" id="PF20167">
    <property type="entry name" value="Transposase_32"/>
    <property type="match status" value="1"/>
</dbReference>
<evidence type="ECO:0000259" key="2">
    <source>
        <dbReference type="Pfam" id="PF20167"/>
    </source>
</evidence>
<reference evidence="4" key="1">
    <citation type="journal article" date="2011" name="Nature">
        <title>Genome sequence and analysis of the tuber crop potato.</title>
        <authorList>
            <consortium name="The Potato Genome Sequencing Consortium"/>
        </authorList>
    </citation>
    <scope>NUCLEOTIDE SEQUENCE [LARGE SCALE GENOMIC DNA]</scope>
    <source>
        <strain evidence="4">cv. DM1-3 516 R44</strain>
    </source>
</reference>
<dbReference type="InterPro" id="IPR046796">
    <property type="entry name" value="Transposase_32_dom"/>
</dbReference>
<protein>
    <recommendedName>
        <fullName evidence="2">Putative plant transposon protein domain-containing protein</fullName>
    </recommendedName>
</protein>
<dbReference type="Gramene" id="PGSC0003DMT400090635">
    <property type="protein sequence ID" value="PGSC0003DMT400090635"/>
    <property type="gene ID" value="PGSC0003DMG400040206"/>
</dbReference>
<feature type="compositionally biased region" description="Basic and acidic residues" evidence="1">
    <location>
        <begin position="150"/>
        <end position="162"/>
    </location>
</feature>
<keyword evidence="4" id="KW-1185">Reference proteome</keyword>
<dbReference type="AlphaFoldDB" id="M1DKU2"/>
<dbReference type="EnsemblPlants" id="PGSC0003DMT400090635">
    <property type="protein sequence ID" value="PGSC0003DMT400090635"/>
    <property type="gene ID" value="PGSC0003DMG400040206"/>
</dbReference>
<feature type="region of interest" description="Disordered" evidence="1">
    <location>
        <begin position="141"/>
        <end position="162"/>
    </location>
</feature>
<organism evidence="3 4">
    <name type="scientific">Solanum tuberosum</name>
    <name type="common">Potato</name>
    <dbReference type="NCBI Taxonomy" id="4113"/>
    <lineage>
        <taxon>Eukaryota</taxon>
        <taxon>Viridiplantae</taxon>
        <taxon>Streptophyta</taxon>
        <taxon>Embryophyta</taxon>
        <taxon>Tracheophyta</taxon>
        <taxon>Spermatophyta</taxon>
        <taxon>Magnoliopsida</taxon>
        <taxon>eudicotyledons</taxon>
        <taxon>Gunneridae</taxon>
        <taxon>Pentapetalae</taxon>
        <taxon>asterids</taxon>
        <taxon>lamiids</taxon>
        <taxon>Solanales</taxon>
        <taxon>Solanaceae</taxon>
        <taxon>Solanoideae</taxon>
        <taxon>Solaneae</taxon>
        <taxon>Solanum</taxon>
    </lineage>
</organism>
<proteinExistence type="predicted"/>
<reference evidence="3" key="2">
    <citation type="submission" date="2015-06" db="UniProtKB">
        <authorList>
            <consortium name="EnsemblPlants"/>
        </authorList>
    </citation>
    <scope>IDENTIFICATION</scope>
    <source>
        <strain evidence="3">DM1-3 516 R44</strain>
    </source>
</reference>
<sequence>MARLITEERRVLTGSLHTVSDIHRLFSLHKCDWMARDPGTYSEEIVREVYASYAATLRGSISKRSKPLAQDPLTSTMVRGCPVDISPATISHFLYGPTTGHSWSLNIAKFDYRWDIVWSGTFQRNAEQQEAVLLWLASSSVPSPEGKNQVGERKEKSADHRVVPRCSVGSPKITDLEDVEGQGREAIEVTKGRIAEWFGDPDILRRARLTSLSNSSQHIFGDYKYIFEHLI</sequence>
<accession>M1DKU2</accession>
<dbReference type="InParanoid" id="M1DKU2"/>
<feature type="domain" description="Putative plant transposon protein" evidence="2">
    <location>
        <begin position="29"/>
        <end position="131"/>
    </location>
</feature>
<evidence type="ECO:0000256" key="1">
    <source>
        <dbReference type="SAM" id="MobiDB-lite"/>
    </source>
</evidence>
<name>M1DKU2_SOLTU</name>
<dbReference type="Proteomes" id="UP000011115">
    <property type="component" value="Unassembled WGS sequence"/>
</dbReference>
<evidence type="ECO:0000313" key="3">
    <source>
        <dbReference type="EnsemblPlants" id="PGSC0003DMT400090635"/>
    </source>
</evidence>
<dbReference type="PaxDb" id="4113-PGSC0003DMT400090635"/>
<dbReference type="HOGENOM" id="CLU_1201615_0_0_1"/>
<evidence type="ECO:0000313" key="4">
    <source>
        <dbReference type="Proteomes" id="UP000011115"/>
    </source>
</evidence>